<feature type="compositionally biased region" description="Acidic residues" evidence="1">
    <location>
        <begin position="40"/>
        <end position="54"/>
    </location>
</feature>
<dbReference type="Gene3D" id="3.40.50.150">
    <property type="entry name" value="Vaccinia Virus protein VP39"/>
    <property type="match status" value="1"/>
</dbReference>
<dbReference type="PANTHER" id="PTHR14614:SF104">
    <property type="entry name" value="N-METHYLTRANSFERASE, PUTATIVE (AFU_ORTHOLOGUE AFUA_1G17750)-RELATED"/>
    <property type="match status" value="1"/>
</dbReference>
<accession>A0ABR4HX97</accession>
<protein>
    <recommendedName>
        <fullName evidence="4">Nicotinamide N-methyltransferase</fullName>
    </recommendedName>
</protein>
<feature type="region of interest" description="Disordered" evidence="1">
    <location>
        <begin position="1"/>
        <end position="31"/>
    </location>
</feature>
<dbReference type="Proteomes" id="UP001610335">
    <property type="component" value="Unassembled WGS sequence"/>
</dbReference>
<dbReference type="PANTHER" id="PTHR14614">
    <property type="entry name" value="HEPATOCELLULAR CARCINOMA-ASSOCIATED ANTIGEN"/>
    <property type="match status" value="1"/>
</dbReference>
<dbReference type="InterPro" id="IPR019410">
    <property type="entry name" value="Methyltransf_16"/>
</dbReference>
<dbReference type="SUPFAM" id="SSF53335">
    <property type="entry name" value="S-adenosyl-L-methionine-dependent methyltransferases"/>
    <property type="match status" value="1"/>
</dbReference>
<organism evidence="2 3">
    <name type="scientific">Aspergillus cavernicola</name>
    <dbReference type="NCBI Taxonomy" id="176166"/>
    <lineage>
        <taxon>Eukaryota</taxon>
        <taxon>Fungi</taxon>
        <taxon>Dikarya</taxon>
        <taxon>Ascomycota</taxon>
        <taxon>Pezizomycotina</taxon>
        <taxon>Eurotiomycetes</taxon>
        <taxon>Eurotiomycetidae</taxon>
        <taxon>Eurotiales</taxon>
        <taxon>Aspergillaceae</taxon>
        <taxon>Aspergillus</taxon>
        <taxon>Aspergillus subgen. Nidulantes</taxon>
    </lineage>
</organism>
<dbReference type="InterPro" id="IPR029063">
    <property type="entry name" value="SAM-dependent_MTases_sf"/>
</dbReference>
<proteinExistence type="predicted"/>
<dbReference type="Pfam" id="PF10294">
    <property type="entry name" value="Methyltransf_16"/>
    <property type="match status" value="1"/>
</dbReference>
<evidence type="ECO:0008006" key="4">
    <source>
        <dbReference type="Google" id="ProtNLM"/>
    </source>
</evidence>
<reference evidence="2 3" key="1">
    <citation type="submission" date="2024-07" db="EMBL/GenBank/DDBJ databases">
        <title>Section-level genome sequencing and comparative genomics of Aspergillus sections Usti and Cavernicolus.</title>
        <authorList>
            <consortium name="Lawrence Berkeley National Laboratory"/>
            <person name="Nybo J.L."/>
            <person name="Vesth T.C."/>
            <person name="Theobald S."/>
            <person name="Frisvad J.C."/>
            <person name="Larsen T.O."/>
            <person name="Kjaerboelling I."/>
            <person name="Rothschild-Mancinelli K."/>
            <person name="Lyhne E.K."/>
            <person name="Kogle M.E."/>
            <person name="Barry K."/>
            <person name="Clum A."/>
            <person name="Na H."/>
            <person name="Ledsgaard L."/>
            <person name="Lin J."/>
            <person name="Lipzen A."/>
            <person name="Kuo A."/>
            <person name="Riley R."/>
            <person name="Mondo S."/>
            <person name="LaButti K."/>
            <person name="Haridas S."/>
            <person name="Pangalinan J."/>
            <person name="Salamov A.A."/>
            <person name="Simmons B.A."/>
            <person name="Magnuson J.K."/>
            <person name="Chen J."/>
            <person name="Drula E."/>
            <person name="Henrissat B."/>
            <person name="Wiebenga A."/>
            <person name="Lubbers R.J."/>
            <person name="Gomes A.C."/>
            <person name="Makela M.R."/>
            <person name="Stajich J."/>
            <person name="Grigoriev I.V."/>
            <person name="Mortensen U.H."/>
            <person name="De vries R.P."/>
            <person name="Baker S.E."/>
            <person name="Andersen M.R."/>
        </authorList>
    </citation>
    <scope>NUCLEOTIDE SEQUENCE [LARGE SCALE GENOMIC DNA]</scope>
    <source>
        <strain evidence="2 3">CBS 600.67</strain>
    </source>
</reference>
<name>A0ABR4HX97_9EURO</name>
<evidence type="ECO:0000256" key="1">
    <source>
        <dbReference type="SAM" id="MobiDB-lite"/>
    </source>
</evidence>
<comment type="caution">
    <text evidence="2">The sequence shown here is derived from an EMBL/GenBank/DDBJ whole genome shotgun (WGS) entry which is preliminary data.</text>
</comment>
<gene>
    <name evidence="2" type="ORF">BDW59DRAFT_165076</name>
</gene>
<sequence>MLSFRLRPLPRRLTTHPSSSSSSSTPCLSTPSISFSISSEVEDEDDNTNNENPEDLFSSFLPHLFPDDAPQFHGDPGQHLLYSSPRYGDLTIMVPSYPGQREDQSEVIAGGVNNVEEGRKLFAHFLWSAAMVVAEGVENAADFGDGKSNWNGNGDGGMWRVQGERVLELGAGAGLPSIISALAHASSITITDHPSSPALGTSGAISTNVRHNLHELNSIGKCTIDIRPHEWGTLTTDTWAASTKGTYTRIIAADCYWMPLEHENLVRTMKWFLAPEGKVWVVAGFHTGRGILAGFFETAGRMGLEVERIYERDLMSSGECRRAWVSEREGEGLENRKRWCVIALLRHA</sequence>
<keyword evidence="3" id="KW-1185">Reference proteome</keyword>
<evidence type="ECO:0000313" key="3">
    <source>
        <dbReference type="Proteomes" id="UP001610335"/>
    </source>
</evidence>
<feature type="compositionally biased region" description="Low complexity" evidence="1">
    <location>
        <begin position="15"/>
        <end position="31"/>
    </location>
</feature>
<dbReference type="EMBL" id="JBFXLS010000077">
    <property type="protein sequence ID" value="KAL2819342.1"/>
    <property type="molecule type" value="Genomic_DNA"/>
</dbReference>
<feature type="region of interest" description="Disordered" evidence="1">
    <location>
        <begin position="39"/>
        <end position="58"/>
    </location>
</feature>
<evidence type="ECO:0000313" key="2">
    <source>
        <dbReference type="EMBL" id="KAL2819342.1"/>
    </source>
</evidence>